<dbReference type="OrthoDB" id="5461070at2"/>
<proteinExistence type="predicted"/>
<keyword evidence="7" id="KW-1185">Reference proteome</keyword>
<evidence type="ECO:0000313" key="6">
    <source>
        <dbReference type="EMBL" id="EFL50741.1"/>
    </source>
</evidence>
<organism evidence="6 7">
    <name type="scientific">Solidesulfovibrio fructosivorans JJ]</name>
    <dbReference type="NCBI Taxonomy" id="596151"/>
    <lineage>
        <taxon>Bacteria</taxon>
        <taxon>Pseudomonadati</taxon>
        <taxon>Thermodesulfobacteriota</taxon>
        <taxon>Desulfovibrionia</taxon>
        <taxon>Desulfovibrionales</taxon>
        <taxon>Desulfovibrionaceae</taxon>
        <taxon>Solidesulfovibrio</taxon>
    </lineage>
</organism>
<evidence type="ECO:0000313" key="7">
    <source>
        <dbReference type="Proteomes" id="UP000006250"/>
    </source>
</evidence>
<dbReference type="EMBL" id="AECZ01000016">
    <property type="protein sequence ID" value="EFL50741.1"/>
    <property type="molecule type" value="Genomic_DNA"/>
</dbReference>
<sequence length="70" mass="7724">MLSAPYEVNLAGVFLPPMLVAGALGLLLSYWLTRALTRYRLSRFFAAPPLVFLSLVVILTGAIESLLFIR</sequence>
<feature type="transmembrane region" description="Helical" evidence="5">
    <location>
        <begin position="44"/>
        <end position="69"/>
    </location>
</feature>
<evidence type="ECO:0008006" key="8">
    <source>
        <dbReference type="Google" id="ProtNLM"/>
    </source>
</evidence>
<dbReference type="eggNOG" id="ENOG50318YD">
    <property type="taxonomic scope" value="Bacteria"/>
</dbReference>
<accession>E1JY03</accession>
<dbReference type="AlphaFoldDB" id="E1JY03"/>
<feature type="transmembrane region" description="Helical" evidence="5">
    <location>
        <begin position="12"/>
        <end position="32"/>
    </location>
</feature>
<keyword evidence="2 5" id="KW-0812">Transmembrane</keyword>
<dbReference type="RefSeq" id="WP_005994342.1">
    <property type="nucleotide sequence ID" value="NZ_AECZ01000016.1"/>
</dbReference>
<dbReference type="Pfam" id="PF07869">
    <property type="entry name" value="DUF1656"/>
    <property type="match status" value="1"/>
</dbReference>
<comment type="caution">
    <text evidence="6">The sequence shown here is derived from an EMBL/GenBank/DDBJ whole genome shotgun (WGS) entry which is preliminary data.</text>
</comment>
<evidence type="ECO:0000256" key="4">
    <source>
        <dbReference type="ARBA" id="ARBA00023136"/>
    </source>
</evidence>
<dbReference type="InterPro" id="IPR012451">
    <property type="entry name" value="DUF1656"/>
</dbReference>
<keyword evidence="1" id="KW-1003">Cell membrane</keyword>
<evidence type="ECO:0000256" key="1">
    <source>
        <dbReference type="ARBA" id="ARBA00022475"/>
    </source>
</evidence>
<dbReference type="Proteomes" id="UP000006250">
    <property type="component" value="Unassembled WGS sequence"/>
</dbReference>
<keyword evidence="4 5" id="KW-0472">Membrane</keyword>
<reference evidence="6 7" key="1">
    <citation type="submission" date="2010-08" db="EMBL/GenBank/DDBJ databases">
        <title>The draft genome of Desulfovibrio fructosovorans JJ.</title>
        <authorList>
            <consortium name="US DOE Joint Genome Institute (JGI-PGF)"/>
            <person name="Lucas S."/>
            <person name="Copeland A."/>
            <person name="Lapidus A."/>
            <person name="Cheng J.-F."/>
            <person name="Bruce D."/>
            <person name="Goodwin L."/>
            <person name="Pitluck S."/>
            <person name="Land M.L."/>
            <person name="Hauser L."/>
            <person name="Chang Y.-J."/>
            <person name="Jeffries C."/>
            <person name="Wall J.D."/>
            <person name="Stahl D.A."/>
            <person name="Arkin A.P."/>
            <person name="Dehal P."/>
            <person name="Stolyar S.M."/>
            <person name="Hazen T.C."/>
            <person name="Woyke T.J."/>
        </authorList>
    </citation>
    <scope>NUCLEOTIDE SEQUENCE [LARGE SCALE GENOMIC DNA]</scope>
    <source>
        <strain evidence="6 7">JJ</strain>
    </source>
</reference>
<evidence type="ECO:0000256" key="2">
    <source>
        <dbReference type="ARBA" id="ARBA00022692"/>
    </source>
</evidence>
<gene>
    <name evidence="6" type="ORF">DesfrDRAFT_2502</name>
</gene>
<protein>
    <recommendedName>
        <fullName evidence="8">DUF1656 domain-containing protein</fullName>
    </recommendedName>
</protein>
<name>E1JY03_SOLFR</name>
<evidence type="ECO:0000256" key="3">
    <source>
        <dbReference type="ARBA" id="ARBA00022989"/>
    </source>
</evidence>
<dbReference type="STRING" id="596151.DesfrDRAFT_2502"/>
<evidence type="ECO:0000256" key="5">
    <source>
        <dbReference type="SAM" id="Phobius"/>
    </source>
</evidence>
<keyword evidence="3 5" id="KW-1133">Transmembrane helix</keyword>